<gene>
    <name evidence="2" type="ORF">GCM10010885_17080</name>
</gene>
<reference evidence="2" key="2">
    <citation type="submission" date="2020-09" db="EMBL/GenBank/DDBJ databases">
        <authorList>
            <person name="Sun Q."/>
            <person name="Ohkuma M."/>
        </authorList>
    </citation>
    <scope>NUCLEOTIDE SEQUENCE</scope>
    <source>
        <strain evidence="2">JCM 18487</strain>
    </source>
</reference>
<accession>A0A917KBX3</accession>
<feature type="transmembrane region" description="Helical" evidence="1">
    <location>
        <begin position="263"/>
        <end position="284"/>
    </location>
</feature>
<feature type="transmembrane region" description="Helical" evidence="1">
    <location>
        <begin position="137"/>
        <end position="168"/>
    </location>
</feature>
<dbReference type="EMBL" id="BMOY01000026">
    <property type="protein sequence ID" value="GGJ08554.1"/>
    <property type="molecule type" value="Genomic_DNA"/>
</dbReference>
<feature type="transmembrane region" description="Helical" evidence="1">
    <location>
        <begin position="180"/>
        <end position="209"/>
    </location>
</feature>
<name>A0A917KBX3_9BACL</name>
<evidence type="ECO:0000313" key="3">
    <source>
        <dbReference type="Proteomes" id="UP000637695"/>
    </source>
</evidence>
<comment type="caution">
    <text evidence="2">The sequence shown here is derived from an EMBL/GenBank/DDBJ whole genome shotgun (WGS) entry which is preliminary data.</text>
</comment>
<feature type="transmembrane region" description="Helical" evidence="1">
    <location>
        <begin position="230"/>
        <end position="251"/>
    </location>
</feature>
<protein>
    <recommendedName>
        <fullName evidence="4">Glycerophosphoryl diester phosphodiesterase family protein</fullName>
    </recommendedName>
</protein>
<keyword evidence="1" id="KW-0472">Membrane</keyword>
<organism evidence="2 3">
    <name type="scientific">Alicyclobacillus cellulosilyticus</name>
    <dbReference type="NCBI Taxonomy" id="1003997"/>
    <lineage>
        <taxon>Bacteria</taxon>
        <taxon>Bacillati</taxon>
        <taxon>Bacillota</taxon>
        <taxon>Bacilli</taxon>
        <taxon>Bacillales</taxon>
        <taxon>Alicyclobacillaceae</taxon>
        <taxon>Alicyclobacillus</taxon>
    </lineage>
</organism>
<dbReference type="RefSeq" id="WP_188882438.1">
    <property type="nucleotide sequence ID" value="NZ_BMOY01000026.1"/>
</dbReference>
<dbReference type="Proteomes" id="UP000637695">
    <property type="component" value="Unassembled WGS sequence"/>
</dbReference>
<evidence type="ECO:0000313" key="2">
    <source>
        <dbReference type="EMBL" id="GGJ08554.1"/>
    </source>
</evidence>
<evidence type="ECO:0000256" key="1">
    <source>
        <dbReference type="SAM" id="Phobius"/>
    </source>
</evidence>
<keyword evidence="3" id="KW-1185">Reference proteome</keyword>
<keyword evidence="1" id="KW-0812">Transmembrane</keyword>
<reference evidence="2" key="1">
    <citation type="journal article" date="2014" name="Int. J. Syst. Evol. Microbiol.">
        <title>Complete genome sequence of Corynebacterium casei LMG S-19264T (=DSM 44701T), isolated from a smear-ripened cheese.</title>
        <authorList>
            <consortium name="US DOE Joint Genome Institute (JGI-PGF)"/>
            <person name="Walter F."/>
            <person name="Albersmeier A."/>
            <person name="Kalinowski J."/>
            <person name="Ruckert C."/>
        </authorList>
    </citation>
    <scope>NUCLEOTIDE SEQUENCE</scope>
    <source>
        <strain evidence="2">JCM 18487</strain>
    </source>
</reference>
<dbReference type="AlphaFoldDB" id="A0A917KBX3"/>
<evidence type="ECO:0008006" key="4">
    <source>
        <dbReference type="Google" id="ProtNLM"/>
    </source>
</evidence>
<sequence>MEDWRGSQPVRAKTVGELLDVTFQDYRDHFRYIMTAAVYVLVPYLILQVLFTHQSVGQAQSLLNTLLSGKDLKAWEKLQVLQATPRTVWVSYALALLAALVVNPLLNGTIVRFVAAKELWGRRVAFHDAFSHAFRRLLPLILTYILVFILYMAAIFVGSGATAGFIVLATLHGVWTVVGAIFAAVFACAALAFVVWAAVAAELVLPVVMAEDIGYWRAVVRVLALVRGKFWRTFGFLFLLGLILFVLRIAANGLVLFLIKSDVVSAVVLGIVTLFTSPLYALALSHLYTDLRVRTDGLDLPPWPRGA</sequence>
<proteinExistence type="predicted"/>
<feature type="transmembrane region" description="Helical" evidence="1">
    <location>
        <begin position="32"/>
        <end position="51"/>
    </location>
</feature>
<dbReference type="PANTHER" id="PTHR33133">
    <property type="entry name" value="OS08G0107100 PROTEIN-RELATED"/>
    <property type="match status" value="1"/>
</dbReference>
<keyword evidence="1" id="KW-1133">Transmembrane helix</keyword>
<dbReference type="PANTHER" id="PTHR33133:SF1">
    <property type="entry name" value="EXPRESSED PROTEIN-RELATED"/>
    <property type="match status" value="1"/>
</dbReference>
<feature type="transmembrane region" description="Helical" evidence="1">
    <location>
        <begin position="89"/>
        <end position="116"/>
    </location>
</feature>